<dbReference type="Proteomes" id="UP001157502">
    <property type="component" value="Chromosome 16"/>
</dbReference>
<gene>
    <name evidence="1" type="ORF">DPEC_G00198740</name>
</gene>
<organism evidence="1 2">
    <name type="scientific">Dallia pectoralis</name>
    <name type="common">Alaska blackfish</name>
    <dbReference type="NCBI Taxonomy" id="75939"/>
    <lineage>
        <taxon>Eukaryota</taxon>
        <taxon>Metazoa</taxon>
        <taxon>Chordata</taxon>
        <taxon>Craniata</taxon>
        <taxon>Vertebrata</taxon>
        <taxon>Euteleostomi</taxon>
        <taxon>Actinopterygii</taxon>
        <taxon>Neopterygii</taxon>
        <taxon>Teleostei</taxon>
        <taxon>Protacanthopterygii</taxon>
        <taxon>Esociformes</taxon>
        <taxon>Umbridae</taxon>
        <taxon>Dallia</taxon>
    </lineage>
</organism>
<reference evidence="1" key="1">
    <citation type="submission" date="2021-05" db="EMBL/GenBank/DDBJ databases">
        <authorList>
            <person name="Pan Q."/>
            <person name="Jouanno E."/>
            <person name="Zahm M."/>
            <person name="Klopp C."/>
            <person name="Cabau C."/>
            <person name="Louis A."/>
            <person name="Berthelot C."/>
            <person name="Parey E."/>
            <person name="Roest Crollius H."/>
            <person name="Montfort J."/>
            <person name="Robinson-Rechavi M."/>
            <person name="Bouchez O."/>
            <person name="Lampietro C."/>
            <person name="Lopez Roques C."/>
            <person name="Donnadieu C."/>
            <person name="Postlethwait J."/>
            <person name="Bobe J."/>
            <person name="Dillon D."/>
            <person name="Chandos A."/>
            <person name="von Hippel F."/>
            <person name="Guiguen Y."/>
        </authorList>
    </citation>
    <scope>NUCLEOTIDE SEQUENCE</scope>
    <source>
        <strain evidence="1">YG-Jan2019</strain>
    </source>
</reference>
<feature type="non-terminal residue" evidence="1">
    <location>
        <position position="168"/>
    </location>
</feature>
<comment type="caution">
    <text evidence="1">The sequence shown here is derived from an EMBL/GenBank/DDBJ whole genome shotgun (WGS) entry which is preliminary data.</text>
</comment>
<evidence type="ECO:0000313" key="1">
    <source>
        <dbReference type="EMBL" id="KAJ7999856.1"/>
    </source>
</evidence>
<dbReference type="EMBL" id="CM055743">
    <property type="protein sequence ID" value="KAJ7999856.1"/>
    <property type="molecule type" value="Genomic_DNA"/>
</dbReference>
<sequence>MSEKNSRKQRMGSSRRHPRLTDVNKTNKDDDDDDDDTNILSEQNKGLQAGTDSGSVTHPTDPVSLASLSSAIPEYTEDNSHPSLIDFPESQLSLPGNQNLLELPVNTGKRKKMGSTRKNKGTRGDRDVEENQNAEPAYTDRSLEPQPTIAAVEPESQSNTGEEEGTRT</sequence>
<keyword evidence="2" id="KW-1185">Reference proteome</keyword>
<proteinExistence type="predicted"/>
<protein>
    <submittedName>
        <fullName evidence="1">Uncharacterized protein</fullName>
    </submittedName>
</protein>
<name>A0ACC2G8K6_DALPE</name>
<accession>A0ACC2G8K6</accession>
<evidence type="ECO:0000313" key="2">
    <source>
        <dbReference type="Proteomes" id="UP001157502"/>
    </source>
</evidence>